<protein>
    <recommendedName>
        <fullName evidence="2">Type IV secretion system coupling protein TraD DNA-binding domain-containing protein</fullName>
    </recommendedName>
</protein>
<dbReference type="EMBL" id="KT007000">
    <property type="protein sequence ID" value="AKQ02446.1"/>
    <property type="molecule type" value="Genomic_DNA"/>
</dbReference>
<dbReference type="AlphaFoldDB" id="A0A0H4T422"/>
<dbReference type="CDD" id="cd01127">
    <property type="entry name" value="TrwB_TraG_TraD_VirD4"/>
    <property type="match status" value="1"/>
</dbReference>
<evidence type="ECO:0000259" key="2">
    <source>
        <dbReference type="Pfam" id="PF10412"/>
    </source>
</evidence>
<feature type="domain" description="Type IV secretion system coupling protein TraD DNA-binding" evidence="2">
    <location>
        <begin position="26"/>
        <end position="346"/>
    </location>
</feature>
<organism evidence="3">
    <name type="scientific">uncultured Parcubacteria bacterium Rifle_16ft_4_minimus_37647</name>
    <dbReference type="NCBI Taxonomy" id="1665140"/>
    <lineage>
        <taxon>Bacteria</taxon>
        <taxon>Candidatus Parcubacteria</taxon>
        <taxon>environmental samples</taxon>
    </lineage>
</organism>
<dbReference type="Pfam" id="PF10412">
    <property type="entry name" value="TrwB_AAD_bind"/>
    <property type="match status" value="1"/>
</dbReference>
<accession>A0A0H4T422</accession>
<feature type="region of interest" description="Disordered" evidence="1">
    <location>
        <begin position="475"/>
        <end position="495"/>
    </location>
</feature>
<dbReference type="PANTHER" id="PTHR30121">
    <property type="entry name" value="UNCHARACTERIZED PROTEIN YJGR-RELATED"/>
    <property type="match status" value="1"/>
</dbReference>
<reference evidence="3" key="1">
    <citation type="journal article" date="2015" name="ISME J.">
        <title>Aquifer environment selects for microbial species cohorts in sediment and groundwater.</title>
        <authorList>
            <person name="Hug L.A."/>
            <person name="Thomas B.C."/>
            <person name="Brown C.T."/>
            <person name="Frischkorn K.R."/>
            <person name="Williams K.H."/>
            <person name="Tringe S.G."/>
            <person name="Banfield J.F."/>
        </authorList>
    </citation>
    <scope>NUCLEOTIDE SEQUENCE</scope>
</reference>
<name>A0A0H4T422_9BACT</name>
<dbReference type="Gene3D" id="3.40.50.300">
    <property type="entry name" value="P-loop containing nucleotide triphosphate hydrolases"/>
    <property type="match status" value="2"/>
</dbReference>
<dbReference type="InterPro" id="IPR051162">
    <property type="entry name" value="T4SS_component"/>
</dbReference>
<dbReference type="InterPro" id="IPR027417">
    <property type="entry name" value="P-loop_NTPase"/>
</dbReference>
<dbReference type="PANTHER" id="PTHR30121:SF11">
    <property type="entry name" value="AAA+ ATPASE DOMAIN-CONTAINING PROTEIN"/>
    <property type="match status" value="1"/>
</dbReference>
<proteinExistence type="predicted"/>
<dbReference type="SUPFAM" id="SSF52540">
    <property type="entry name" value="P-loop containing nucleoside triphosphate hydrolases"/>
    <property type="match status" value="1"/>
</dbReference>
<evidence type="ECO:0000256" key="1">
    <source>
        <dbReference type="SAM" id="MobiDB-lite"/>
    </source>
</evidence>
<sequence length="495" mass="56364">MEDDKDITILGKCTFRNQNVQFGIKTDDRRRHIYVVGKTGTGKTTLLENMVIDDIRAGKGVGLVDPHGDLAKDIINYIPEERIDDVIYFDPSDTSHPIAFNPLEKVRDEHRHLIASSIMAVFEKIWPDVWSARMQYILNNSLLALLEFPNATLLGIMRLLSDKKFRKEVVSNLTDPVVKSFWINEFGQYSDRLAVEAVAAIQNKVGQFVANPLIRNIMGQPHSTINLRNAIDEGKIIIANLSKGQIGEDNSALLGAMLITRIQMAAMSRVDIPEEERRDFYLYIDEFQNFSTESFSNILSEARKYRLSLTLAHQYIAQLIDENNTTVRDAIFGNVGTMVLFRIGPKDAEFLEPEFAPRFMEGDLVNLPKYNAYVRLMIDGVPAAPFSAETLPPHKKPTETFVDVIIENTRRKYGTAKEKVEERIRAEWANESDIVKEKVERRREKGLEILEQRPPIKKKSNIDIDRDKLRAVIGQDNVTESSEPAPYELPLTDET</sequence>
<dbReference type="InterPro" id="IPR019476">
    <property type="entry name" value="T4SS_TraD_DNA-bd"/>
</dbReference>
<evidence type="ECO:0000313" key="3">
    <source>
        <dbReference type="EMBL" id="AKQ02446.1"/>
    </source>
</evidence>